<keyword evidence="2" id="KW-1185">Reference proteome</keyword>
<dbReference type="OrthoDB" id="9798569at2"/>
<dbReference type="PIRSF" id="PIRSF035865">
    <property type="entry name" value="UCP035865"/>
    <property type="match status" value="1"/>
</dbReference>
<accession>A0A4R3J9J9</accession>
<name>A0A4R3J9J9_9PROT</name>
<proteinExistence type="predicted"/>
<dbReference type="Pfam" id="PF10098">
    <property type="entry name" value="DUF2336"/>
    <property type="match status" value="1"/>
</dbReference>
<dbReference type="InterPro" id="IPR014598">
    <property type="entry name" value="UCP035865"/>
</dbReference>
<organism evidence="1 2">
    <name type="scientific">Varunaivibrio sulfuroxidans</name>
    <dbReference type="NCBI Taxonomy" id="1773489"/>
    <lineage>
        <taxon>Bacteria</taxon>
        <taxon>Pseudomonadati</taxon>
        <taxon>Pseudomonadota</taxon>
        <taxon>Alphaproteobacteria</taxon>
        <taxon>Rhodospirillales</taxon>
        <taxon>Magnetovibrionaceae</taxon>
        <taxon>Varunaivibrio</taxon>
    </lineage>
</organism>
<evidence type="ECO:0000313" key="2">
    <source>
        <dbReference type="Proteomes" id="UP000295304"/>
    </source>
</evidence>
<sequence length="383" mass="42581">MIKPTLSETDVQKLLQDPSPERRAITASKIAMDFNLGSLSSSERALAEEIFRVMVKDAAIRVREALAQNLKENPDVPHDVALNLARDVDRVSLPMIRFSDVLNDVDLLELVRENAETKQVAIAERTHVSPAISDALVETQNENVVTVLVENHGAEISERALQKVLDDFTQSERVHGAMAHRPKLPLKVGERLVALVSETLREDLVKHHELPPSLASDLIFQSRERVTVGLTEGSSDHDLYGMIHQMHDNGRLTPSIVLRALCMGDMPFFEVSMAVLARTPLVNARILVHDSGELGLRAIFDRAHLPKSFFPAVRAAIDVATETDYDGEENDRARYSRRMLERILTQYGDLGVDFDSDDLEYLLSRVGKLPVALARGAGQNLGH</sequence>
<dbReference type="Proteomes" id="UP000295304">
    <property type="component" value="Unassembled WGS sequence"/>
</dbReference>
<reference evidence="1 2" key="1">
    <citation type="submission" date="2019-03" db="EMBL/GenBank/DDBJ databases">
        <title>Genomic Encyclopedia of Type Strains, Phase IV (KMG-IV): sequencing the most valuable type-strain genomes for metagenomic binning, comparative biology and taxonomic classification.</title>
        <authorList>
            <person name="Goeker M."/>
        </authorList>
    </citation>
    <scope>NUCLEOTIDE SEQUENCE [LARGE SCALE GENOMIC DNA]</scope>
    <source>
        <strain evidence="1 2">DSM 101688</strain>
    </source>
</reference>
<dbReference type="AlphaFoldDB" id="A0A4R3J9J9"/>
<gene>
    <name evidence="1" type="ORF">EDD55_105177</name>
</gene>
<comment type="caution">
    <text evidence="1">The sequence shown here is derived from an EMBL/GenBank/DDBJ whole genome shotgun (WGS) entry which is preliminary data.</text>
</comment>
<dbReference type="EMBL" id="SLZW01000005">
    <property type="protein sequence ID" value="TCS62629.1"/>
    <property type="molecule type" value="Genomic_DNA"/>
</dbReference>
<dbReference type="RefSeq" id="WP_132939073.1">
    <property type="nucleotide sequence ID" value="NZ_CP119676.1"/>
</dbReference>
<dbReference type="InterPro" id="IPR019285">
    <property type="entry name" value="DUF2336"/>
</dbReference>
<evidence type="ECO:0000313" key="1">
    <source>
        <dbReference type="EMBL" id="TCS62629.1"/>
    </source>
</evidence>
<protein>
    <submittedName>
        <fullName evidence="1">Uncharacterized protein (DUF2336 family)</fullName>
    </submittedName>
</protein>